<dbReference type="InterPro" id="IPR036770">
    <property type="entry name" value="Ankyrin_rpt-contain_sf"/>
</dbReference>
<dbReference type="InterPro" id="IPR002110">
    <property type="entry name" value="Ankyrin_rpt"/>
</dbReference>
<dbReference type="OrthoDB" id="5369447at2759"/>
<reference evidence="4 6" key="1">
    <citation type="journal article" date="2020" name="Stud. Mycol.">
        <title>101 Dothideomycetes genomes: a test case for predicting lifestyles and emergence of pathogens.</title>
        <authorList>
            <person name="Haridas S."/>
            <person name="Albert R."/>
            <person name="Binder M."/>
            <person name="Bloem J."/>
            <person name="Labutti K."/>
            <person name="Salamov A."/>
            <person name="Andreopoulos B."/>
            <person name="Baker S."/>
            <person name="Barry K."/>
            <person name="Bills G."/>
            <person name="Bluhm B."/>
            <person name="Cannon C."/>
            <person name="Castanera R."/>
            <person name="Culley D."/>
            <person name="Daum C."/>
            <person name="Ezra D."/>
            <person name="Gonzalez J."/>
            <person name="Henrissat B."/>
            <person name="Kuo A."/>
            <person name="Liang C."/>
            <person name="Lipzen A."/>
            <person name="Lutzoni F."/>
            <person name="Magnuson J."/>
            <person name="Mondo S."/>
            <person name="Nolan M."/>
            <person name="Ohm R."/>
            <person name="Pangilinan J."/>
            <person name="Park H.-J."/>
            <person name="Ramirez L."/>
            <person name="Alfaro M."/>
            <person name="Sun H."/>
            <person name="Tritt A."/>
            <person name="Yoshinaga Y."/>
            <person name="Zwiers L.-H."/>
            <person name="Turgeon B."/>
            <person name="Goodwin S."/>
            <person name="Spatafora J."/>
            <person name="Crous P."/>
            <person name="Grigoriev I."/>
        </authorList>
    </citation>
    <scope>NUCLEOTIDE SEQUENCE</scope>
    <source>
        <strain evidence="4 6">CBS 304.34</strain>
    </source>
</reference>
<dbReference type="PROSITE" id="PS50088">
    <property type="entry name" value="ANK_REPEAT"/>
    <property type="match status" value="1"/>
</dbReference>
<keyword evidence="5" id="KW-1185">Reference proteome</keyword>
<feature type="repeat" description="ANK" evidence="3">
    <location>
        <begin position="252"/>
        <end position="281"/>
    </location>
</feature>
<evidence type="ECO:0000313" key="6">
    <source>
        <dbReference type="RefSeq" id="XP_033578744.1"/>
    </source>
</evidence>
<proteinExistence type="predicted"/>
<dbReference type="EMBL" id="MU003698">
    <property type="protein sequence ID" value="KAF2811780.1"/>
    <property type="molecule type" value="Genomic_DNA"/>
</dbReference>
<keyword evidence="2 3" id="KW-0040">ANK repeat</keyword>
<sequence length="311" mass="34844">MSEGEHPIHGPPEVLVRKAAKAAWPPPWSPDEALLEACSAGNISKVKYLDAIDTTAYNRQEGLLQLLHEATEKQQVAVVDYLLQHTFSTNFSADMIISACSAGLDIYKLYHTKQPQIINWGCGPNVFSSTVCWAVRGCNSKFLSYLLRNGAGPGWFVENSSRTFNHYLPIEWTVLQLQDEPGHKDRPCHELLRDYAATAIYRDYKPILKLLLEYEILRTLVEAGGDVNNMLDLDNFHNHARPFKEIPRLYGTALSYAASNGHAEAVKYLLNHGADATKCDSLGVKAIERAQEYDHPEVVALIGTYESERNE</sequence>
<dbReference type="PANTHER" id="PTHR24198:SF165">
    <property type="entry name" value="ANKYRIN REPEAT-CONTAINING PROTEIN-RELATED"/>
    <property type="match status" value="1"/>
</dbReference>
<dbReference type="PROSITE" id="PS50297">
    <property type="entry name" value="ANK_REP_REGION"/>
    <property type="match status" value="1"/>
</dbReference>
<dbReference type="AlphaFoldDB" id="A0A6A6YSK3"/>
<dbReference type="PANTHER" id="PTHR24198">
    <property type="entry name" value="ANKYRIN REPEAT AND PROTEIN KINASE DOMAIN-CONTAINING PROTEIN"/>
    <property type="match status" value="1"/>
</dbReference>
<organism evidence="4">
    <name type="scientific">Mytilinidion resinicola</name>
    <dbReference type="NCBI Taxonomy" id="574789"/>
    <lineage>
        <taxon>Eukaryota</taxon>
        <taxon>Fungi</taxon>
        <taxon>Dikarya</taxon>
        <taxon>Ascomycota</taxon>
        <taxon>Pezizomycotina</taxon>
        <taxon>Dothideomycetes</taxon>
        <taxon>Pleosporomycetidae</taxon>
        <taxon>Mytilinidiales</taxon>
        <taxon>Mytilinidiaceae</taxon>
        <taxon>Mytilinidion</taxon>
    </lineage>
</organism>
<evidence type="ECO:0000256" key="1">
    <source>
        <dbReference type="ARBA" id="ARBA00022737"/>
    </source>
</evidence>
<evidence type="ECO:0000256" key="2">
    <source>
        <dbReference type="ARBA" id="ARBA00023043"/>
    </source>
</evidence>
<dbReference type="SMART" id="SM00248">
    <property type="entry name" value="ANK"/>
    <property type="match status" value="4"/>
</dbReference>
<reference evidence="6" key="2">
    <citation type="submission" date="2020-04" db="EMBL/GenBank/DDBJ databases">
        <authorList>
            <consortium name="NCBI Genome Project"/>
        </authorList>
    </citation>
    <scope>NUCLEOTIDE SEQUENCE</scope>
    <source>
        <strain evidence="6">CBS 304.34</strain>
    </source>
</reference>
<dbReference type="Pfam" id="PF12796">
    <property type="entry name" value="Ank_2"/>
    <property type="match status" value="1"/>
</dbReference>
<evidence type="ECO:0000256" key="3">
    <source>
        <dbReference type="PROSITE-ProRule" id="PRU00023"/>
    </source>
</evidence>
<keyword evidence="1" id="KW-0677">Repeat</keyword>
<dbReference type="SUPFAM" id="SSF48403">
    <property type="entry name" value="Ankyrin repeat"/>
    <property type="match status" value="1"/>
</dbReference>
<reference evidence="6" key="3">
    <citation type="submission" date="2025-04" db="UniProtKB">
        <authorList>
            <consortium name="RefSeq"/>
        </authorList>
    </citation>
    <scope>IDENTIFICATION</scope>
    <source>
        <strain evidence="6">CBS 304.34</strain>
    </source>
</reference>
<dbReference type="GeneID" id="54468178"/>
<name>A0A6A6YSK3_9PEZI</name>
<dbReference type="Proteomes" id="UP000504636">
    <property type="component" value="Unplaced"/>
</dbReference>
<protein>
    <submittedName>
        <fullName evidence="4 6">Ankyrin</fullName>
    </submittedName>
</protein>
<dbReference type="Gene3D" id="1.25.40.20">
    <property type="entry name" value="Ankyrin repeat-containing domain"/>
    <property type="match status" value="2"/>
</dbReference>
<dbReference type="RefSeq" id="XP_033578744.1">
    <property type="nucleotide sequence ID" value="XM_033727285.1"/>
</dbReference>
<evidence type="ECO:0000313" key="4">
    <source>
        <dbReference type="EMBL" id="KAF2811780.1"/>
    </source>
</evidence>
<accession>A0A6A6YSK3</accession>
<gene>
    <name evidence="4 6" type="ORF">BDZ99DRAFT_560192</name>
</gene>
<evidence type="ECO:0000313" key="5">
    <source>
        <dbReference type="Proteomes" id="UP000504636"/>
    </source>
</evidence>